<feature type="domain" description="4Fe-4S ferredoxin-type" evidence="3">
    <location>
        <begin position="168"/>
        <end position="199"/>
    </location>
</feature>
<feature type="transmembrane region" description="Helical" evidence="2">
    <location>
        <begin position="346"/>
        <end position="367"/>
    </location>
</feature>
<feature type="transmembrane region" description="Helical" evidence="2">
    <location>
        <begin position="419"/>
        <end position="438"/>
    </location>
</feature>
<dbReference type="EMBL" id="NHRY01000274">
    <property type="protein sequence ID" value="PPQ26071.1"/>
    <property type="molecule type" value="Genomic_DNA"/>
</dbReference>
<dbReference type="InterPro" id="IPR017896">
    <property type="entry name" value="4Fe4S_Fe-S-bd"/>
</dbReference>
<reference evidence="4 5" key="1">
    <citation type="journal article" date="2018" name="Arch. Microbiol.">
        <title>New insights into the metabolic potential of the phototrophic purple bacterium Rhodopila globiformis DSM 161(T) from its draft genome sequence and evidence for a vanadium-dependent nitrogenase.</title>
        <authorList>
            <person name="Imhoff J.F."/>
            <person name="Rahn T."/>
            <person name="Kunzel S."/>
            <person name="Neulinger S.C."/>
        </authorList>
    </citation>
    <scope>NUCLEOTIDE SEQUENCE [LARGE SCALE GENOMIC DNA]</scope>
    <source>
        <strain evidence="4 5">DSM 161</strain>
    </source>
</reference>
<accession>A0A2S6MUN0</accession>
<gene>
    <name evidence="4" type="ORF">CCS01_31135</name>
</gene>
<organism evidence="4 5">
    <name type="scientific">Rhodopila globiformis</name>
    <name type="common">Rhodopseudomonas globiformis</name>
    <dbReference type="NCBI Taxonomy" id="1071"/>
    <lineage>
        <taxon>Bacteria</taxon>
        <taxon>Pseudomonadati</taxon>
        <taxon>Pseudomonadota</taxon>
        <taxon>Alphaproteobacteria</taxon>
        <taxon>Acetobacterales</taxon>
        <taxon>Acetobacteraceae</taxon>
        <taxon>Rhodopila</taxon>
    </lineage>
</organism>
<keyword evidence="2" id="KW-0812">Transmembrane</keyword>
<feature type="region of interest" description="Disordered" evidence="1">
    <location>
        <begin position="1"/>
        <end position="20"/>
    </location>
</feature>
<dbReference type="AlphaFoldDB" id="A0A2S6MUN0"/>
<keyword evidence="5" id="KW-1185">Reference proteome</keyword>
<evidence type="ECO:0000256" key="2">
    <source>
        <dbReference type="SAM" id="Phobius"/>
    </source>
</evidence>
<dbReference type="Pfam" id="PF12801">
    <property type="entry name" value="Fer4_5"/>
    <property type="match status" value="2"/>
</dbReference>
<feature type="transmembrane region" description="Helical" evidence="2">
    <location>
        <begin position="126"/>
        <end position="146"/>
    </location>
</feature>
<name>A0A2S6MUN0_RHOGL</name>
<evidence type="ECO:0000313" key="5">
    <source>
        <dbReference type="Proteomes" id="UP000239724"/>
    </source>
</evidence>
<feature type="transmembrane region" description="Helical" evidence="2">
    <location>
        <begin position="41"/>
        <end position="62"/>
    </location>
</feature>
<evidence type="ECO:0000256" key="1">
    <source>
        <dbReference type="SAM" id="MobiDB-lite"/>
    </source>
</evidence>
<feature type="transmembrane region" description="Helical" evidence="2">
    <location>
        <begin position="387"/>
        <end position="407"/>
    </location>
</feature>
<keyword evidence="2" id="KW-1133">Transmembrane helix</keyword>
<sequence>MPSVLLAPPRSHAAPPKPAGVRGALAALGEAMRRHRRTIQALQWAVVGIYLMLLVVPVLLPLPPRTAHLWNNATLAAAFAFWGLWWPFVLLSMVLIGRTWCGVFCPEGTLTEAVSRRSLNRALPHWLTWRGWPFTAFVCTTVYGQMVSVYQYPAPALLVLGGSTVAAMAVGLMYGRNKRVWCRYLCPVSGVFALLAKLAPVHFQVDTAAWEASRQAPRPPAINCAPLVPIRTMQGASACHMCGRCSSYRGAIALAPRSPQHEVVNVAGTRANAWETALILFGLMGVAVGAFHWSASPWFVDAKQAVADALVNAGVIWPLAQSAPWWLLTDYPGQNDVLTLLDGAMLLLYIAATAIVCGGALSAMLAASVRAAGAWSWPRFHHLAQALIPMAGCGVFLGLSAMTVTMLHAEGLEWPQGVAVARALLLAGAVLWCGWLGWDIAGRWTGGARRVAVAAGTTVAAAASGFCWVLLFWIW</sequence>
<feature type="transmembrane region" description="Helical" evidence="2">
    <location>
        <begin position="152"/>
        <end position="172"/>
    </location>
</feature>
<dbReference type="RefSeq" id="WP_104523092.1">
    <property type="nucleotide sequence ID" value="NZ_NHRY01000274.1"/>
</dbReference>
<keyword evidence="2" id="KW-0472">Membrane</keyword>
<evidence type="ECO:0000313" key="4">
    <source>
        <dbReference type="EMBL" id="PPQ26071.1"/>
    </source>
</evidence>
<feature type="domain" description="4Fe-4S ferredoxin-type" evidence="3">
    <location>
        <begin position="81"/>
        <end position="117"/>
    </location>
</feature>
<protein>
    <recommendedName>
        <fullName evidence="3">4Fe-4S ferredoxin-type domain-containing protein</fullName>
    </recommendedName>
</protein>
<comment type="caution">
    <text evidence="4">The sequence shown here is derived from an EMBL/GenBank/DDBJ whole genome shotgun (WGS) entry which is preliminary data.</text>
</comment>
<dbReference type="OrthoDB" id="9806398at2"/>
<feature type="transmembrane region" description="Helical" evidence="2">
    <location>
        <begin position="74"/>
        <end position="96"/>
    </location>
</feature>
<feature type="transmembrane region" description="Helical" evidence="2">
    <location>
        <begin position="450"/>
        <end position="474"/>
    </location>
</feature>
<proteinExistence type="predicted"/>
<dbReference type="Proteomes" id="UP000239724">
    <property type="component" value="Unassembled WGS sequence"/>
</dbReference>
<feature type="transmembrane region" description="Helical" evidence="2">
    <location>
        <begin position="273"/>
        <end position="293"/>
    </location>
</feature>
<evidence type="ECO:0000259" key="3">
    <source>
        <dbReference type="Pfam" id="PF12801"/>
    </source>
</evidence>